<proteinExistence type="predicted"/>
<sequence>MMLEPEVEGFPPSKSWAEEMEERERVWTAAAQRIIAERLGKMPTACSQDVEVLITNNHDTEQNKVDRNQAAPSSGRGYAVREMVRSPPLGTVPIVEGGRNNRGKYVPPVPKFVGNNRGKYCLSQNL</sequence>
<evidence type="ECO:0000313" key="3">
    <source>
        <dbReference type="Proteomes" id="UP000828390"/>
    </source>
</evidence>
<comment type="caution">
    <text evidence="2">The sequence shown here is derived from an EMBL/GenBank/DDBJ whole genome shotgun (WGS) entry which is preliminary data.</text>
</comment>
<dbReference type="AlphaFoldDB" id="A0A9D4CHS1"/>
<name>A0A9D4CHS1_DREPO</name>
<feature type="region of interest" description="Disordered" evidence="1">
    <location>
        <begin position="57"/>
        <end position="109"/>
    </location>
</feature>
<protein>
    <submittedName>
        <fullName evidence="2">Uncharacterized protein</fullName>
    </submittedName>
</protein>
<keyword evidence="3" id="KW-1185">Reference proteome</keyword>
<evidence type="ECO:0000313" key="2">
    <source>
        <dbReference type="EMBL" id="KAH3724889.1"/>
    </source>
</evidence>
<reference evidence="2" key="2">
    <citation type="submission" date="2020-11" db="EMBL/GenBank/DDBJ databases">
        <authorList>
            <person name="McCartney M.A."/>
            <person name="Auch B."/>
            <person name="Kono T."/>
            <person name="Mallez S."/>
            <person name="Becker A."/>
            <person name="Gohl D.M."/>
            <person name="Silverstein K.A.T."/>
            <person name="Koren S."/>
            <person name="Bechman K.B."/>
            <person name="Herman A."/>
            <person name="Abrahante J.E."/>
            <person name="Garbe J."/>
        </authorList>
    </citation>
    <scope>NUCLEOTIDE SEQUENCE</scope>
    <source>
        <strain evidence="2">Duluth1</strain>
        <tissue evidence="2">Whole animal</tissue>
    </source>
</reference>
<dbReference type="EMBL" id="JAIWYP010000012">
    <property type="protein sequence ID" value="KAH3724889.1"/>
    <property type="molecule type" value="Genomic_DNA"/>
</dbReference>
<gene>
    <name evidence="2" type="ORF">DPMN_050716</name>
</gene>
<accession>A0A9D4CHS1</accession>
<organism evidence="2 3">
    <name type="scientific">Dreissena polymorpha</name>
    <name type="common">Zebra mussel</name>
    <name type="synonym">Mytilus polymorpha</name>
    <dbReference type="NCBI Taxonomy" id="45954"/>
    <lineage>
        <taxon>Eukaryota</taxon>
        <taxon>Metazoa</taxon>
        <taxon>Spiralia</taxon>
        <taxon>Lophotrochozoa</taxon>
        <taxon>Mollusca</taxon>
        <taxon>Bivalvia</taxon>
        <taxon>Autobranchia</taxon>
        <taxon>Heteroconchia</taxon>
        <taxon>Euheterodonta</taxon>
        <taxon>Imparidentia</taxon>
        <taxon>Neoheterodontei</taxon>
        <taxon>Myida</taxon>
        <taxon>Dreissenoidea</taxon>
        <taxon>Dreissenidae</taxon>
        <taxon>Dreissena</taxon>
    </lineage>
</organism>
<reference evidence="2" key="1">
    <citation type="journal article" date="2019" name="bioRxiv">
        <title>The Genome of the Zebra Mussel, Dreissena polymorpha: A Resource for Invasive Species Research.</title>
        <authorList>
            <person name="McCartney M.A."/>
            <person name="Auch B."/>
            <person name="Kono T."/>
            <person name="Mallez S."/>
            <person name="Zhang Y."/>
            <person name="Obille A."/>
            <person name="Becker A."/>
            <person name="Abrahante J.E."/>
            <person name="Garbe J."/>
            <person name="Badalamenti J.P."/>
            <person name="Herman A."/>
            <person name="Mangelson H."/>
            <person name="Liachko I."/>
            <person name="Sullivan S."/>
            <person name="Sone E.D."/>
            <person name="Koren S."/>
            <person name="Silverstein K.A.T."/>
            <person name="Beckman K.B."/>
            <person name="Gohl D.M."/>
        </authorList>
    </citation>
    <scope>NUCLEOTIDE SEQUENCE</scope>
    <source>
        <strain evidence="2">Duluth1</strain>
        <tissue evidence="2">Whole animal</tissue>
    </source>
</reference>
<evidence type="ECO:0000256" key="1">
    <source>
        <dbReference type="SAM" id="MobiDB-lite"/>
    </source>
</evidence>
<feature type="compositionally biased region" description="Basic and acidic residues" evidence="1">
    <location>
        <begin position="58"/>
        <end position="67"/>
    </location>
</feature>
<dbReference type="Proteomes" id="UP000828390">
    <property type="component" value="Unassembled WGS sequence"/>
</dbReference>